<evidence type="ECO:0000256" key="4">
    <source>
        <dbReference type="ARBA" id="ARBA00023315"/>
    </source>
</evidence>
<dbReference type="NCBIfam" id="TIGR03570">
    <property type="entry name" value="NeuD_NnaD"/>
    <property type="match status" value="1"/>
</dbReference>
<dbReference type="Gene3D" id="3.40.50.20">
    <property type="match status" value="1"/>
</dbReference>
<sequence length="202" mass="21301">MILIGASGHAKVIIDILEKSDVEVDYLVDANPDIKELVGYRVLNERGYVPLSEVEHIISIGANPIRKKLAEQFEVPYGWAIHPNAILGDYVTVGQGTVIMAGAIVNPSTQIGNHCIINTSASVDHDCEIHDYVHISPNTTLCGGIMVGEGTQVGAGATIIPGIKIGKWATVGAGAVVIKDVPDYATVVGNPAVVIKTKDGEK</sequence>
<dbReference type="Gene3D" id="2.160.10.10">
    <property type="entry name" value="Hexapeptide repeat proteins"/>
    <property type="match status" value="1"/>
</dbReference>
<feature type="site" description="Increases basicity of active site His" evidence="5">
    <location>
        <position position="126"/>
    </location>
</feature>
<dbReference type="STRING" id="1267423.SAMN05216290_2948"/>
<dbReference type="Pfam" id="PF17836">
    <property type="entry name" value="PglD_N"/>
    <property type="match status" value="1"/>
</dbReference>
<evidence type="ECO:0000256" key="6">
    <source>
        <dbReference type="PIRSR" id="PIRSR620019-2"/>
    </source>
</evidence>
<dbReference type="PROSITE" id="PS00101">
    <property type="entry name" value="HEXAPEP_TRANSFERASES"/>
    <property type="match status" value="1"/>
</dbReference>
<dbReference type="AlphaFoldDB" id="A0A1I0QYV3"/>
<dbReference type="SUPFAM" id="SSF51161">
    <property type="entry name" value="Trimeric LpxA-like enzymes"/>
    <property type="match status" value="1"/>
</dbReference>
<dbReference type="InterPro" id="IPR001451">
    <property type="entry name" value="Hexapep"/>
</dbReference>
<dbReference type="PANTHER" id="PTHR43300:SF7">
    <property type="entry name" value="UDP-N-ACETYLBACILLOSAMINE N-ACETYLTRANSFERASE"/>
    <property type="match status" value="1"/>
</dbReference>
<dbReference type="OrthoDB" id="708224at2"/>
<keyword evidence="3" id="KW-0677">Repeat</keyword>
<evidence type="ECO:0000313" key="9">
    <source>
        <dbReference type="Proteomes" id="UP000199437"/>
    </source>
</evidence>
<keyword evidence="4" id="KW-0012">Acyltransferase</keyword>
<name>A0A1I0QYV3_9BACT</name>
<comment type="similarity">
    <text evidence="1">Belongs to the transferase hexapeptide repeat family.</text>
</comment>
<organism evidence="8 9">
    <name type="scientific">Roseivirga pacifica</name>
    <dbReference type="NCBI Taxonomy" id="1267423"/>
    <lineage>
        <taxon>Bacteria</taxon>
        <taxon>Pseudomonadati</taxon>
        <taxon>Bacteroidota</taxon>
        <taxon>Cytophagia</taxon>
        <taxon>Cytophagales</taxon>
        <taxon>Roseivirgaceae</taxon>
        <taxon>Roseivirga</taxon>
    </lineage>
</organism>
<keyword evidence="2 8" id="KW-0808">Transferase</keyword>
<reference evidence="9" key="1">
    <citation type="submission" date="2016-10" db="EMBL/GenBank/DDBJ databases">
        <authorList>
            <person name="Varghese N."/>
            <person name="Submissions S."/>
        </authorList>
    </citation>
    <scope>NUCLEOTIDE SEQUENCE [LARGE SCALE GENOMIC DNA]</scope>
    <source>
        <strain evidence="9">CGMCC 1.12402</strain>
    </source>
</reference>
<feature type="binding site" evidence="6">
    <location>
        <position position="61"/>
    </location>
    <ligand>
        <name>substrate</name>
    </ligand>
</feature>
<dbReference type="RefSeq" id="WP_090259326.1">
    <property type="nucleotide sequence ID" value="NZ_FOIR01000002.1"/>
</dbReference>
<protein>
    <submittedName>
        <fullName evidence="8">Acetyltransferase EpsM</fullName>
    </submittedName>
</protein>
<evidence type="ECO:0000256" key="1">
    <source>
        <dbReference type="ARBA" id="ARBA00007274"/>
    </source>
</evidence>
<evidence type="ECO:0000259" key="7">
    <source>
        <dbReference type="Pfam" id="PF17836"/>
    </source>
</evidence>
<dbReference type="InterPro" id="IPR020019">
    <property type="entry name" value="AcTrfase_PglD-like"/>
</dbReference>
<keyword evidence="9" id="KW-1185">Reference proteome</keyword>
<dbReference type="Pfam" id="PF00132">
    <property type="entry name" value="Hexapep"/>
    <property type="match status" value="2"/>
</dbReference>
<evidence type="ECO:0000313" key="8">
    <source>
        <dbReference type="EMBL" id="SEW33066.1"/>
    </source>
</evidence>
<gene>
    <name evidence="8" type="ORF">SAMN05216290_2948</name>
</gene>
<dbReference type="CDD" id="cd03360">
    <property type="entry name" value="LbH_AT_putative"/>
    <property type="match status" value="1"/>
</dbReference>
<dbReference type="GO" id="GO:0016746">
    <property type="term" value="F:acyltransferase activity"/>
    <property type="evidence" value="ECO:0007669"/>
    <property type="project" value="UniProtKB-KW"/>
</dbReference>
<dbReference type="EMBL" id="FOIR01000002">
    <property type="protein sequence ID" value="SEW33066.1"/>
    <property type="molecule type" value="Genomic_DNA"/>
</dbReference>
<proteinExistence type="inferred from homology"/>
<dbReference type="InterPro" id="IPR011004">
    <property type="entry name" value="Trimer_LpxA-like_sf"/>
</dbReference>
<evidence type="ECO:0000256" key="5">
    <source>
        <dbReference type="PIRSR" id="PIRSR620019-1"/>
    </source>
</evidence>
<dbReference type="PANTHER" id="PTHR43300">
    <property type="entry name" value="ACETYLTRANSFERASE"/>
    <property type="match status" value="1"/>
</dbReference>
<evidence type="ECO:0000256" key="2">
    <source>
        <dbReference type="ARBA" id="ARBA00022679"/>
    </source>
</evidence>
<dbReference type="InterPro" id="IPR018357">
    <property type="entry name" value="Hexapep_transf_CS"/>
</dbReference>
<evidence type="ECO:0000256" key="3">
    <source>
        <dbReference type="ARBA" id="ARBA00022737"/>
    </source>
</evidence>
<dbReference type="InterPro" id="IPR050179">
    <property type="entry name" value="Trans_hexapeptide_repeat"/>
</dbReference>
<dbReference type="Proteomes" id="UP000199437">
    <property type="component" value="Unassembled WGS sequence"/>
</dbReference>
<dbReference type="InterPro" id="IPR041561">
    <property type="entry name" value="PglD_N"/>
</dbReference>
<feature type="binding site" evidence="6">
    <location>
        <position position="134"/>
    </location>
    <ligand>
        <name>acetyl-CoA</name>
        <dbReference type="ChEBI" id="CHEBI:57288"/>
    </ligand>
</feature>
<dbReference type="GeneID" id="99987632"/>
<accession>A0A1I0QYV3</accession>
<feature type="binding site" evidence="6">
    <location>
        <begin position="7"/>
        <end position="9"/>
    </location>
    <ligand>
        <name>substrate</name>
    </ligand>
</feature>
<feature type="domain" description="PglD N-terminal" evidence="7">
    <location>
        <begin position="2"/>
        <end position="72"/>
    </location>
</feature>
<feature type="active site" description="Proton acceptor" evidence="5">
    <location>
        <position position="125"/>
    </location>
</feature>